<feature type="compositionally biased region" description="Polar residues" evidence="6">
    <location>
        <begin position="423"/>
        <end position="434"/>
    </location>
</feature>
<keyword evidence="8" id="KW-0732">Signal</keyword>
<keyword evidence="7" id="KW-1133">Transmembrane helix</keyword>
<keyword evidence="4" id="KW-0378">Hydrolase</keyword>
<evidence type="ECO:0000256" key="1">
    <source>
        <dbReference type="ARBA" id="ARBA00000124"/>
    </source>
</evidence>
<dbReference type="AlphaFoldDB" id="A0AAV9PS27"/>
<keyword evidence="11" id="KW-1185">Reference proteome</keyword>
<reference evidence="10 11" key="1">
    <citation type="submission" date="2023-06" db="EMBL/GenBank/DDBJ databases">
        <title>Black Yeasts Isolated from many extreme environments.</title>
        <authorList>
            <person name="Coleine C."/>
            <person name="Stajich J.E."/>
            <person name="Selbmann L."/>
        </authorList>
    </citation>
    <scope>NUCLEOTIDE SEQUENCE [LARGE SCALE GENOMIC DNA]</scope>
    <source>
        <strain evidence="10 11">CCFEE 5887</strain>
    </source>
</reference>
<sequence>MRPLLSVVLCFCTTALGQYVLQHDYTDGSGFADKFNFFTDDDPTHGYVNYVDYNTAVTEGLYQTENERIVYLGVDHTNVATGRGRNSLRLESKAVYNHGLFIIDLQHMPGGQCAVWPALWFLGPDWPTHGEFDIIENINTAVTNQMSLKVNETCYLEGEQMYGQLRSRDCNINDQNLQGCDIDSATVPYAYGQGFNDRGGGVYATEWTSDAISVWYFAEDRVPYDIDSTSPDPSKWGVPLAKFVTTCALDENFLDQQLIINIDFCGDWAGGIAWDDNPSCSAKAAKCSDYVQGNPSDFANTFWQINSLKVYTFVPVTTTTASTTTTAISTSSSTLSTTTVTTTTTPISTSTTSSTISSTVNPLSASASSSTSNAITSTISSTVNPISTSASSSASSASSSLTSSVLSSSTTMSSVLSSTTASHPTSRSTADPINTSLTTTSETTIASTSSSSSSIMSSSLTSSGASSSVGPILAYQPTSSHTTWSEKSSSTSIAPIFTSMSTASSSFSTSPSSTGSSGSSIGPISASTHTTIRSWLDMSQSSTTGSSVNSILPSPTTGSVVLLDWSDWSEDDSSASTATMTHNSSRPTSNAVHKTTLTTTWVEPCATGLITKTMILTTTHCSCTEEPPASILMTTETVKVPVTWPVPNPFVVTMPVTTTSFVAKASKTSHVNGWAVDGDSSASTVTVHGYQGGSAASTVTIKGFQGDESTMTVTATHSQLTVATTVTLEPVAPTTEAASQTIPTIGAGAGANAWSPAGSDSGSNTGSTSPSTAGPWIATYTGAAGAVAVSATMVVSAVSLCVVLMQLSGF</sequence>
<evidence type="ECO:0000256" key="3">
    <source>
        <dbReference type="ARBA" id="ARBA00012599"/>
    </source>
</evidence>
<dbReference type="InterPro" id="IPR013320">
    <property type="entry name" value="ConA-like_dom_sf"/>
</dbReference>
<feature type="region of interest" description="Disordered" evidence="6">
    <location>
        <begin position="749"/>
        <end position="771"/>
    </location>
</feature>
<protein>
    <recommendedName>
        <fullName evidence="3">endo-1,3(4)-beta-glucanase</fullName>
        <ecNumber evidence="3">3.2.1.6</ecNumber>
    </recommendedName>
</protein>
<dbReference type="Proteomes" id="UP001345827">
    <property type="component" value="Unassembled WGS sequence"/>
</dbReference>
<organism evidence="10 11">
    <name type="scientific">Vermiconidia calcicola</name>
    <dbReference type="NCBI Taxonomy" id="1690605"/>
    <lineage>
        <taxon>Eukaryota</taxon>
        <taxon>Fungi</taxon>
        <taxon>Dikarya</taxon>
        <taxon>Ascomycota</taxon>
        <taxon>Pezizomycotina</taxon>
        <taxon>Dothideomycetes</taxon>
        <taxon>Dothideomycetidae</taxon>
        <taxon>Mycosphaerellales</taxon>
        <taxon>Extremaceae</taxon>
        <taxon>Vermiconidia</taxon>
    </lineage>
</organism>
<evidence type="ECO:0000313" key="11">
    <source>
        <dbReference type="Proteomes" id="UP001345827"/>
    </source>
</evidence>
<evidence type="ECO:0000259" key="9">
    <source>
        <dbReference type="PROSITE" id="PS51762"/>
    </source>
</evidence>
<dbReference type="EMBL" id="JAXLQG010000028">
    <property type="protein sequence ID" value="KAK5528154.1"/>
    <property type="molecule type" value="Genomic_DNA"/>
</dbReference>
<keyword evidence="7" id="KW-0812">Transmembrane</keyword>
<dbReference type="GO" id="GO:0052861">
    <property type="term" value="F:endo-1,3(4)-beta-glucanase activity"/>
    <property type="evidence" value="ECO:0007669"/>
    <property type="project" value="UniProtKB-EC"/>
</dbReference>
<proteinExistence type="inferred from homology"/>
<dbReference type="EC" id="3.2.1.6" evidence="3"/>
<dbReference type="InterPro" id="IPR000757">
    <property type="entry name" value="Beta-glucanase-like"/>
</dbReference>
<evidence type="ECO:0000256" key="4">
    <source>
        <dbReference type="ARBA" id="ARBA00022801"/>
    </source>
</evidence>
<feature type="compositionally biased region" description="Low complexity" evidence="6">
    <location>
        <begin position="758"/>
        <end position="771"/>
    </location>
</feature>
<dbReference type="InterPro" id="IPR050546">
    <property type="entry name" value="Glycosyl_Hydrlase_16"/>
</dbReference>
<dbReference type="FunFam" id="2.60.120.200:FF:000114">
    <property type="entry name" value="Probable endo-1,3(4)-beta-glucanase NFIA_089530"/>
    <property type="match status" value="1"/>
</dbReference>
<feature type="compositionally biased region" description="Low complexity" evidence="6">
    <location>
        <begin position="435"/>
        <end position="456"/>
    </location>
</feature>
<dbReference type="SUPFAM" id="SSF49899">
    <property type="entry name" value="Concanavalin A-like lectins/glucanases"/>
    <property type="match status" value="1"/>
</dbReference>
<feature type="chain" id="PRO_5043731945" description="endo-1,3(4)-beta-glucanase" evidence="8">
    <location>
        <begin position="18"/>
        <end position="810"/>
    </location>
</feature>
<feature type="region of interest" description="Disordered" evidence="6">
    <location>
        <begin position="343"/>
        <end position="370"/>
    </location>
</feature>
<comment type="similarity">
    <text evidence="2">Belongs to the glycosyl hydrolase 16 family.</text>
</comment>
<feature type="domain" description="GH16" evidence="9">
    <location>
        <begin position="1"/>
        <end position="277"/>
    </location>
</feature>
<dbReference type="CDD" id="cd02181">
    <property type="entry name" value="GH16_fungal_Lam16A_glucanase"/>
    <property type="match status" value="1"/>
</dbReference>
<evidence type="ECO:0000256" key="8">
    <source>
        <dbReference type="SAM" id="SignalP"/>
    </source>
</evidence>
<comment type="caution">
    <text evidence="10">The sequence shown here is derived from an EMBL/GenBank/DDBJ whole genome shotgun (WGS) entry which is preliminary data.</text>
</comment>
<feature type="signal peptide" evidence="8">
    <location>
        <begin position="1"/>
        <end position="17"/>
    </location>
</feature>
<evidence type="ECO:0000313" key="10">
    <source>
        <dbReference type="EMBL" id="KAK5528154.1"/>
    </source>
</evidence>
<name>A0AAV9PS27_9PEZI</name>
<dbReference type="Pfam" id="PF26113">
    <property type="entry name" value="GH16_XgeA"/>
    <property type="match status" value="1"/>
</dbReference>
<evidence type="ECO:0000256" key="7">
    <source>
        <dbReference type="SAM" id="Phobius"/>
    </source>
</evidence>
<dbReference type="PANTHER" id="PTHR10963:SF24">
    <property type="entry name" value="GLYCOSIDASE C21B10.07-RELATED"/>
    <property type="match status" value="1"/>
</dbReference>
<feature type="region of interest" description="Disordered" evidence="6">
    <location>
        <begin position="504"/>
        <end position="524"/>
    </location>
</feature>
<comment type="catalytic activity">
    <reaction evidence="1">
        <text>Endohydrolysis of (1-&gt;3)- or (1-&gt;4)-linkages in beta-D-glucans when the glucose residue whose reducing group is involved in the linkage to be hydrolyzed is itself substituted at C-3.</text>
        <dbReference type="EC" id="3.2.1.6"/>
    </reaction>
</comment>
<dbReference type="Gene3D" id="2.60.120.200">
    <property type="match status" value="1"/>
</dbReference>
<dbReference type="PANTHER" id="PTHR10963">
    <property type="entry name" value="GLYCOSYL HYDROLASE-RELATED"/>
    <property type="match status" value="1"/>
</dbReference>
<accession>A0AAV9PS27</accession>
<feature type="transmembrane region" description="Helical" evidence="7">
    <location>
        <begin position="777"/>
        <end position="805"/>
    </location>
</feature>
<dbReference type="GO" id="GO:0009251">
    <property type="term" value="P:glucan catabolic process"/>
    <property type="evidence" value="ECO:0007669"/>
    <property type="project" value="TreeGrafter"/>
</dbReference>
<gene>
    <name evidence="10" type="ORF">LTR25_010669</name>
</gene>
<evidence type="ECO:0000256" key="6">
    <source>
        <dbReference type="SAM" id="MobiDB-lite"/>
    </source>
</evidence>
<keyword evidence="7" id="KW-0472">Membrane</keyword>
<feature type="region of interest" description="Disordered" evidence="6">
    <location>
        <begin position="416"/>
        <end position="456"/>
    </location>
</feature>
<evidence type="ECO:0000256" key="5">
    <source>
        <dbReference type="ARBA" id="ARBA00023295"/>
    </source>
</evidence>
<evidence type="ECO:0000256" key="2">
    <source>
        <dbReference type="ARBA" id="ARBA00006865"/>
    </source>
</evidence>
<keyword evidence="5" id="KW-0326">Glycosidase</keyword>
<dbReference type="PROSITE" id="PS51762">
    <property type="entry name" value="GH16_2"/>
    <property type="match status" value="1"/>
</dbReference>